<evidence type="ECO:0000256" key="1">
    <source>
        <dbReference type="SAM" id="MobiDB-lite"/>
    </source>
</evidence>
<keyword evidence="3" id="KW-1185">Reference proteome</keyword>
<accession>A0A117RRN7</accession>
<comment type="caution">
    <text evidence="2">The sequence shown here is derived from an EMBL/GenBank/DDBJ whole genome shotgun (WGS) entry which is preliminary data.</text>
</comment>
<feature type="compositionally biased region" description="Polar residues" evidence="1">
    <location>
        <begin position="76"/>
        <end position="87"/>
    </location>
</feature>
<proteinExistence type="predicted"/>
<dbReference type="EMBL" id="LMWY01000004">
    <property type="protein sequence ID" value="KUO05522.1"/>
    <property type="molecule type" value="Genomic_DNA"/>
</dbReference>
<protein>
    <submittedName>
        <fullName evidence="2">Uncharacterized protein</fullName>
    </submittedName>
</protein>
<feature type="region of interest" description="Disordered" evidence="1">
    <location>
        <begin position="58"/>
        <end position="108"/>
    </location>
</feature>
<dbReference type="AlphaFoldDB" id="A0A117RRN7"/>
<organism evidence="2 3">
    <name type="scientific">Streptomyces caeruleatus</name>
    <dbReference type="NCBI Taxonomy" id="661399"/>
    <lineage>
        <taxon>Bacteria</taxon>
        <taxon>Bacillati</taxon>
        <taxon>Actinomycetota</taxon>
        <taxon>Actinomycetes</taxon>
        <taxon>Kitasatosporales</taxon>
        <taxon>Streptomycetaceae</taxon>
        <taxon>Streptomyces</taxon>
    </lineage>
</organism>
<dbReference type="Proteomes" id="UP000053429">
    <property type="component" value="Unassembled WGS sequence"/>
</dbReference>
<name>A0A117RRN7_9ACTN</name>
<evidence type="ECO:0000313" key="2">
    <source>
        <dbReference type="EMBL" id="KUO05522.1"/>
    </source>
</evidence>
<sequence length="140" mass="14689">MSTTALLADDGRARPLALYITAGQAGDAPASDAVMARIRVPRIGLGRPRTRPEVVLADRPVPPAQSAGIYDAEASGPSTPSPQTRSDPVSGEAGQVAGRPASIRRRRRSICTPRSIRLRSFEQVGDHAGAHFAEVGDVVV</sequence>
<reference evidence="2 3" key="1">
    <citation type="submission" date="2015-10" db="EMBL/GenBank/DDBJ databases">
        <title>Draft genome sequence of Streptomyces caeruleatus NRRL B-24802, type strain for the species Streptomyces caeruleatus.</title>
        <authorList>
            <person name="Ruckert C."/>
            <person name="Winkler A."/>
            <person name="Kalinowski J."/>
            <person name="Kampfer P."/>
            <person name="Glaeser S."/>
        </authorList>
    </citation>
    <scope>NUCLEOTIDE SEQUENCE [LARGE SCALE GENOMIC DNA]</scope>
    <source>
        <strain evidence="2 3">NRRL B-24802</strain>
    </source>
</reference>
<gene>
    <name evidence="2" type="ORF">AQJ67_05060</name>
</gene>
<evidence type="ECO:0000313" key="3">
    <source>
        <dbReference type="Proteomes" id="UP000053429"/>
    </source>
</evidence>
<dbReference type="STRING" id="661399.AQJ67_05060"/>